<protein>
    <submittedName>
        <fullName evidence="3">Glutamyl-tRNA(Gln) amidotransferase subunit A</fullName>
    </submittedName>
</protein>
<reference evidence="3 4" key="1">
    <citation type="submission" date="2017-04" db="EMBL/GenBank/DDBJ databases">
        <title>Draft genome sequence of Marssonina coronaria NL1: causal agent of apple blotch.</title>
        <authorList>
            <person name="Cheng Q."/>
        </authorList>
    </citation>
    <scope>NUCLEOTIDE SEQUENCE [LARGE SCALE GENOMIC DNA]</scope>
    <source>
        <strain evidence="3 4">NL1</strain>
    </source>
</reference>
<dbReference type="PANTHER" id="PTHR42678">
    <property type="entry name" value="AMIDASE"/>
    <property type="match status" value="1"/>
</dbReference>
<dbReference type="InParanoid" id="A0A218YSG4"/>
<organism evidence="3 4">
    <name type="scientific">Diplocarpon coronariae</name>
    <dbReference type="NCBI Taxonomy" id="2795749"/>
    <lineage>
        <taxon>Eukaryota</taxon>
        <taxon>Fungi</taxon>
        <taxon>Dikarya</taxon>
        <taxon>Ascomycota</taxon>
        <taxon>Pezizomycotina</taxon>
        <taxon>Leotiomycetes</taxon>
        <taxon>Helotiales</taxon>
        <taxon>Drepanopezizaceae</taxon>
        <taxon>Diplocarpon</taxon>
    </lineage>
</organism>
<feature type="region of interest" description="Disordered" evidence="1">
    <location>
        <begin position="1"/>
        <end position="22"/>
    </location>
</feature>
<dbReference type="Gene3D" id="3.90.1300.10">
    <property type="entry name" value="Amidase signature (AS) domain"/>
    <property type="match status" value="1"/>
</dbReference>
<dbReference type="InterPro" id="IPR023631">
    <property type="entry name" value="Amidase_dom"/>
</dbReference>
<dbReference type="OrthoDB" id="566138at2759"/>
<evidence type="ECO:0000256" key="1">
    <source>
        <dbReference type="SAM" id="MobiDB-lite"/>
    </source>
</evidence>
<dbReference type="Proteomes" id="UP000242519">
    <property type="component" value="Unassembled WGS sequence"/>
</dbReference>
<dbReference type="PANTHER" id="PTHR42678:SF34">
    <property type="entry name" value="OS04G0183300 PROTEIN"/>
    <property type="match status" value="1"/>
</dbReference>
<evidence type="ECO:0000259" key="2">
    <source>
        <dbReference type="Pfam" id="PF01425"/>
    </source>
</evidence>
<comment type="caution">
    <text evidence="3">The sequence shown here is derived from an EMBL/GenBank/DDBJ whole genome shotgun (WGS) entry which is preliminary data.</text>
</comment>
<dbReference type="Pfam" id="PF01425">
    <property type="entry name" value="Amidase"/>
    <property type="match status" value="1"/>
</dbReference>
<sequence length="599" mass="64232">MTGEWTTEARLIGRSTPANDSLGVDEQLHHQMLECRPRDSGYRERNPPGSIGPSISRRVMVLKFPAVILLLCLPRLSWARPTWHSPTCYPDLLSAGAEELVAGLESGAWSSAYILRIHEVNDLLHVVTEINPDALTIAEALDAERANGTTRSALHGIPMLIKNNIATKDRMNNTAGSFALLGAAVPRDATVAGKLRAAGVILLGKSNLSQWANFRSSNSSSGWSADGNQTTSAYHPNADRSGSSSGSGVGTSIGLAFASLGTETDGSILSPSSANNLVGIKPSVGLTSRSLVIPISSHQDTVGPMARSVSDAARILSIIAGRDPADNYTSAQPWDSPPDYSGSLNFSSFRGARIGVPRQVLTSYADGTSPPLVAAFDAVLRVIEQAGATIVEDANFPAWQGYLRDDNETVVLQADFISDLASYLSRLTSNPRNVTSLDDISDFTRGFPLEAYPERDTASWDEALSRGWNNSDPRFWPAYQASYYYGAEGGVLGALEKYNLDALVLPTDYAPGLPARAGLPVVTVPMGSYPANTTVVRSQNWGLVQVGPNIPFGISFMGAKWSEESLIGYAYAFEQRTNFRSRTRPYLTPSTQLADVVNG</sequence>
<evidence type="ECO:0000313" key="4">
    <source>
        <dbReference type="Proteomes" id="UP000242519"/>
    </source>
</evidence>
<keyword evidence="4" id="KW-1185">Reference proteome</keyword>
<feature type="domain" description="Amidase" evidence="2">
    <location>
        <begin position="112"/>
        <end position="566"/>
    </location>
</feature>
<accession>A0A218YSG4</accession>
<gene>
    <name evidence="3" type="ORF">B2J93_8222</name>
</gene>
<dbReference type="InterPro" id="IPR036928">
    <property type="entry name" value="AS_sf"/>
</dbReference>
<dbReference type="STRING" id="503106.A0A218YSG4"/>
<proteinExistence type="predicted"/>
<dbReference type="SUPFAM" id="SSF75304">
    <property type="entry name" value="Amidase signature (AS) enzymes"/>
    <property type="match status" value="1"/>
</dbReference>
<dbReference type="EMBL" id="MZNU01000414">
    <property type="protein sequence ID" value="OWO97997.1"/>
    <property type="molecule type" value="Genomic_DNA"/>
</dbReference>
<evidence type="ECO:0000313" key="3">
    <source>
        <dbReference type="EMBL" id="OWO97997.1"/>
    </source>
</evidence>
<feature type="region of interest" description="Disordered" evidence="1">
    <location>
        <begin position="219"/>
        <end position="246"/>
    </location>
</feature>
<dbReference type="AlphaFoldDB" id="A0A218YSG4"/>
<name>A0A218YSG4_9HELO</name>